<proteinExistence type="predicted"/>
<dbReference type="Proteomes" id="UP000593910">
    <property type="component" value="Chromosome"/>
</dbReference>
<name>A0A7M1AXB9_9BACT</name>
<evidence type="ECO:0000313" key="2">
    <source>
        <dbReference type="EMBL" id="QOP42093.1"/>
    </source>
</evidence>
<gene>
    <name evidence="2" type="ORF">FJR03_10225</name>
</gene>
<feature type="region of interest" description="Disordered" evidence="1">
    <location>
        <begin position="49"/>
        <end position="68"/>
    </location>
</feature>
<protein>
    <submittedName>
        <fullName evidence="2">Uncharacterized protein</fullName>
    </submittedName>
</protein>
<dbReference type="AlphaFoldDB" id="A0A7M1AXB9"/>
<sequence>MSDDLFKDYKPEILEYDAEIDGMTEFELRDNRLETKENLLEKIRKAKANAKGNQTTFRQNIRTENEKK</sequence>
<organism evidence="2 3">
    <name type="scientific">Sulfurimonas marina</name>
    <dbReference type="NCBI Taxonomy" id="2590551"/>
    <lineage>
        <taxon>Bacteria</taxon>
        <taxon>Pseudomonadati</taxon>
        <taxon>Campylobacterota</taxon>
        <taxon>Epsilonproteobacteria</taxon>
        <taxon>Campylobacterales</taxon>
        <taxon>Sulfurimonadaceae</taxon>
        <taxon>Sulfurimonas</taxon>
    </lineage>
</organism>
<dbReference type="KEGG" id="smax:FJR03_10225"/>
<evidence type="ECO:0000313" key="3">
    <source>
        <dbReference type="Proteomes" id="UP000593910"/>
    </source>
</evidence>
<evidence type="ECO:0000256" key="1">
    <source>
        <dbReference type="SAM" id="MobiDB-lite"/>
    </source>
</evidence>
<reference evidence="2 3" key="1">
    <citation type="submission" date="2019-06" db="EMBL/GenBank/DDBJ databases">
        <title>Sulfurimonas gotlandica sp. nov., a chemoautotrophic and psychrotolerant epsilonproteobacterium isolated from a pelagic redoxcline, and an emended description of the genus Sulfurimonas.</title>
        <authorList>
            <person name="Wang S."/>
            <person name="Jiang L."/>
            <person name="Shao Z."/>
        </authorList>
    </citation>
    <scope>NUCLEOTIDE SEQUENCE [LARGE SCALE GENOMIC DNA]</scope>
    <source>
        <strain evidence="2 3">B2</strain>
    </source>
</reference>
<accession>A0A7M1AXB9</accession>
<dbReference type="EMBL" id="CP041165">
    <property type="protein sequence ID" value="QOP42093.1"/>
    <property type="molecule type" value="Genomic_DNA"/>
</dbReference>
<keyword evidence="3" id="KW-1185">Reference proteome</keyword>
<dbReference type="RefSeq" id="WP_193113414.1">
    <property type="nucleotide sequence ID" value="NZ_CP041165.1"/>
</dbReference>
<feature type="compositionally biased region" description="Polar residues" evidence="1">
    <location>
        <begin position="51"/>
        <end position="60"/>
    </location>
</feature>